<feature type="transmembrane region" description="Helical" evidence="2">
    <location>
        <begin position="280"/>
        <end position="302"/>
    </location>
</feature>
<dbReference type="PANTHER" id="PTHR36435:SF1">
    <property type="entry name" value="CAAX AMINO TERMINAL PROTEASE FAMILY PROTEIN"/>
    <property type="match status" value="1"/>
</dbReference>
<dbReference type="AlphaFoldDB" id="A0A939QGS8"/>
<gene>
    <name evidence="4" type="ORF">J4H85_01155</name>
</gene>
<name>A0A939QGS8_9MICO</name>
<keyword evidence="4" id="KW-0378">Hydrolase</keyword>
<keyword evidence="5" id="KW-1185">Reference proteome</keyword>
<dbReference type="InterPro" id="IPR052710">
    <property type="entry name" value="CAAX_protease"/>
</dbReference>
<dbReference type="InterPro" id="IPR003675">
    <property type="entry name" value="Rce1/LyrA-like_dom"/>
</dbReference>
<dbReference type="Proteomes" id="UP000668403">
    <property type="component" value="Unassembled WGS sequence"/>
</dbReference>
<protein>
    <submittedName>
        <fullName evidence="4">CPBP family intramembrane metalloprotease</fullName>
    </submittedName>
</protein>
<feature type="transmembrane region" description="Helical" evidence="2">
    <location>
        <begin position="79"/>
        <end position="100"/>
    </location>
</feature>
<comment type="caution">
    <text evidence="4">The sequence shown here is derived from an EMBL/GenBank/DDBJ whole genome shotgun (WGS) entry which is preliminary data.</text>
</comment>
<feature type="transmembrane region" description="Helical" evidence="2">
    <location>
        <begin position="199"/>
        <end position="216"/>
    </location>
</feature>
<reference evidence="4" key="1">
    <citation type="submission" date="2021-03" db="EMBL/GenBank/DDBJ databases">
        <title>Leucobacter chromiisoli sp. nov., isolated from chromium-containing soil of chemical plant.</title>
        <authorList>
            <person name="Xu Z."/>
        </authorList>
    </citation>
    <scope>NUCLEOTIDE SEQUENCE</scope>
    <source>
        <strain evidence="4">K 70/01</strain>
    </source>
</reference>
<keyword evidence="2" id="KW-1133">Transmembrane helix</keyword>
<keyword evidence="2" id="KW-0472">Membrane</keyword>
<sequence>METEELEYHRLFRGVTGFRWWKPLVALVLAALYYFTLSLVFGIVMGPVLVLTSGVPFGDMTAFMENFERLLVLDTQEPLSLVFGLGSVILMIPSVWLALLSVGIRPLGRAWSVALRVRWGLVWKTAGLAIACLLVTNGLSIVVQMLFFDSPQEMAAEMPEIDLTAAMWSLLIVLLLVPFQAAAEELVFRGFFMQVIGSWLRSPWLAILLPTVAFALAHIYDIWGMLSVGVMGLIAAWLSWRTGGLEAAISIHVVNNLIAFGIMASGLSGSTAQESETGGSWVSILVQAAGLLLFLVLTMVIFRRGGYGRTRIDLIQVPALDPEPRIAPGPHPGHADGPAGEARP</sequence>
<keyword evidence="4" id="KW-0482">Metalloprotease</keyword>
<evidence type="ECO:0000256" key="1">
    <source>
        <dbReference type="SAM" id="MobiDB-lite"/>
    </source>
</evidence>
<dbReference type="GO" id="GO:0008237">
    <property type="term" value="F:metallopeptidase activity"/>
    <property type="evidence" value="ECO:0007669"/>
    <property type="project" value="UniProtKB-KW"/>
</dbReference>
<evidence type="ECO:0000313" key="4">
    <source>
        <dbReference type="EMBL" id="MBO2988609.1"/>
    </source>
</evidence>
<feature type="transmembrane region" description="Helical" evidence="2">
    <location>
        <begin position="167"/>
        <end position="187"/>
    </location>
</feature>
<dbReference type="PANTHER" id="PTHR36435">
    <property type="entry name" value="SLR1288 PROTEIN"/>
    <property type="match status" value="1"/>
</dbReference>
<evidence type="ECO:0000313" key="5">
    <source>
        <dbReference type="Proteomes" id="UP000668403"/>
    </source>
</evidence>
<evidence type="ECO:0000256" key="2">
    <source>
        <dbReference type="SAM" id="Phobius"/>
    </source>
</evidence>
<feature type="region of interest" description="Disordered" evidence="1">
    <location>
        <begin position="323"/>
        <end position="344"/>
    </location>
</feature>
<proteinExistence type="predicted"/>
<accession>A0A939QGS8</accession>
<feature type="domain" description="CAAX prenyl protease 2/Lysostaphin resistance protein A-like" evidence="3">
    <location>
        <begin position="168"/>
        <end position="258"/>
    </location>
</feature>
<feature type="transmembrane region" description="Helical" evidence="2">
    <location>
        <begin position="121"/>
        <end position="147"/>
    </location>
</feature>
<keyword evidence="2" id="KW-0812">Transmembrane</keyword>
<dbReference type="EMBL" id="JAGFBF010000001">
    <property type="protein sequence ID" value="MBO2988609.1"/>
    <property type="molecule type" value="Genomic_DNA"/>
</dbReference>
<dbReference type="GO" id="GO:0004175">
    <property type="term" value="F:endopeptidase activity"/>
    <property type="evidence" value="ECO:0007669"/>
    <property type="project" value="UniProtKB-ARBA"/>
</dbReference>
<feature type="transmembrane region" description="Helical" evidence="2">
    <location>
        <begin position="247"/>
        <end position="268"/>
    </location>
</feature>
<dbReference type="Pfam" id="PF02517">
    <property type="entry name" value="Rce1-like"/>
    <property type="match status" value="1"/>
</dbReference>
<organism evidence="4 5">
    <name type="scientific">Leucobacter tardus</name>
    <dbReference type="NCBI Taxonomy" id="501483"/>
    <lineage>
        <taxon>Bacteria</taxon>
        <taxon>Bacillati</taxon>
        <taxon>Actinomycetota</taxon>
        <taxon>Actinomycetes</taxon>
        <taxon>Micrococcales</taxon>
        <taxon>Microbacteriaceae</taxon>
        <taxon>Leucobacter</taxon>
    </lineage>
</organism>
<dbReference type="GO" id="GO:0080120">
    <property type="term" value="P:CAAX-box protein maturation"/>
    <property type="evidence" value="ECO:0007669"/>
    <property type="project" value="UniProtKB-ARBA"/>
</dbReference>
<evidence type="ECO:0000259" key="3">
    <source>
        <dbReference type="Pfam" id="PF02517"/>
    </source>
</evidence>
<feature type="compositionally biased region" description="Low complexity" evidence="1">
    <location>
        <begin position="335"/>
        <end position="344"/>
    </location>
</feature>
<feature type="transmembrane region" description="Helical" evidence="2">
    <location>
        <begin position="20"/>
        <end position="50"/>
    </location>
</feature>
<feature type="transmembrane region" description="Helical" evidence="2">
    <location>
        <begin position="222"/>
        <end position="240"/>
    </location>
</feature>
<keyword evidence="4" id="KW-0645">Protease</keyword>